<name>A0AAV9ARQ8_ACOGR</name>
<sequence length="93" mass="11055">MENESVMRHQLMMLQAENERTKLQLRQERQEKKFMEVDLNSIVDQADREYFRRKKKEIIERKARASQTPDNSSTLNHDDFSSFDPFAGGLGDY</sequence>
<evidence type="ECO:0008006" key="5">
    <source>
        <dbReference type="Google" id="ProtNLM"/>
    </source>
</evidence>
<evidence type="ECO:0000256" key="1">
    <source>
        <dbReference type="SAM" id="Coils"/>
    </source>
</evidence>
<evidence type="ECO:0000256" key="2">
    <source>
        <dbReference type="SAM" id="MobiDB-lite"/>
    </source>
</evidence>
<keyword evidence="1" id="KW-0175">Coiled coil</keyword>
<organism evidence="3 4">
    <name type="scientific">Acorus gramineus</name>
    <name type="common">Dwarf sweet flag</name>
    <dbReference type="NCBI Taxonomy" id="55184"/>
    <lineage>
        <taxon>Eukaryota</taxon>
        <taxon>Viridiplantae</taxon>
        <taxon>Streptophyta</taxon>
        <taxon>Embryophyta</taxon>
        <taxon>Tracheophyta</taxon>
        <taxon>Spermatophyta</taxon>
        <taxon>Magnoliopsida</taxon>
        <taxon>Liliopsida</taxon>
        <taxon>Acoraceae</taxon>
        <taxon>Acorus</taxon>
    </lineage>
</organism>
<protein>
    <recommendedName>
        <fullName evidence="5">No apical meristem-associated C-terminal domain-containing protein</fullName>
    </recommendedName>
</protein>
<evidence type="ECO:0000313" key="4">
    <source>
        <dbReference type="Proteomes" id="UP001179952"/>
    </source>
</evidence>
<dbReference type="AlphaFoldDB" id="A0AAV9ARQ8"/>
<proteinExistence type="predicted"/>
<dbReference type="EMBL" id="JAUJYN010000007">
    <property type="protein sequence ID" value="KAK1266813.1"/>
    <property type="molecule type" value="Genomic_DNA"/>
</dbReference>
<feature type="region of interest" description="Disordered" evidence="2">
    <location>
        <begin position="62"/>
        <end position="93"/>
    </location>
</feature>
<feature type="compositionally biased region" description="Polar residues" evidence="2">
    <location>
        <begin position="66"/>
        <end position="75"/>
    </location>
</feature>
<comment type="caution">
    <text evidence="3">The sequence shown here is derived from an EMBL/GenBank/DDBJ whole genome shotgun (WGS) entry which is preliminary data.</text>
</comment>
<feature type="coiled-coil region" evidence="1">
    <location>
        <begin position="11"/>
        <end position="38"/>
    </location>
</feature>
<evidence type="ECO:0000313" key="3">
    <source>
        <dbReference type="EMBL" id="KAK1266813.1"/>
    </source>
</evidence>
<reference evidence="3" key="2">
    <citation type="submission" date="2023-06" db="EMBL/GenBank/DDBJ databases">
        <authorList>
            <person name="Ma L."/>
            <person name="Liu K.-W."/>
            <person name="Li Z."/>
            <person name="Hsiao Y.-Y."/>
            <person name="Qi Y."/>
            <person name="Fu T."/>
            <person name="Tang G."/>
            <person name="Zhang D."/>
            <person name="Sun W.-H."/>
            <person name="Liu D.-K."/>
            <person name="Li Y."/>
            <person name="Chen G.-Z."/>
            <person name="Liu X.-D."/>
            <person name="Liao X.-Y."/>
            <person name="Jiang Y.-T."/>
            <person name="Yu X."/>
            <person name="Hao Y."/>
            <person name="Huang J."/>
            <person name="Zhao X.-W."/>
            <person name="Ke S."/>
            <person name="Chen Y.-Y."/>
            <person name="Wu W.-L."/>
            <person name="Hsu J.-L."/>
            <person name="Lin Y.-F."/>
            <person name="Huang M.-D."/>
            <person name="Li C.-Y."/>
            <person name="Huang L."/>
            <person name="Wang Z.-W."/>
            <person name="Zhao X."/>
            <person name="Zhong W.-Y."/>
            <person name="Peng D.-H."/>
            <person name="Ahmad S."/>
            <person name="Lan S."/>
            <person name="Zhang J.-S."/>
            <person name="Tsai W.-C."/>
            <person name="Van De Peer Y."/>
            <person name="Liu Z.-J."/>
        </authorList>
    </citation>
    <scope>NUCLEOTIDE SEQUENCE</scope>
    <source>
        <strain evidence="3">SCP</strain>
        <tissue evidence="3">Leaves</tissue>
    </source>
</reference>
<dbReference type="Proteomes" id="UP001179952">
    <property type="component" value="Unassembled WGS sequence"/>
</dbReference>
<keyword evidence="4" id="KW-1185">Reference proteome</keyword>
<reference evidence="3" key="1">
    <citation type="journal article" date="2023" name="Nat. Commun.">
        <title>Diploid and tetraploid genomes of Acorus and the evolution of monocots.</title>
        <authorList>
            <person name="Ma L."/>
            <person name="Liu K.W."/>
            <person name="Li Z."/>
            <person name="Hsiao Y.Y."/>
            <person name="Qi Y."/>
            <person name="Fu T."/>
            <person name="Tang G.D."/>
            <person name="Zhang D."/>
            <person name="Sun W.H."/>
            <person name="Liu D.K."/>
            <person name="Li Y."/>
            <person name="Chen G.Z."/>
            <person name="Liu X.D."/>
            <person name="Liao X.Y."/>
            <person name="Jiang Y.T."/>
            <person name="Yu X."/>
            <person name="Hao Y."/>
            <person name="Huang J."/>
            <person name="Zhao X.W."/>
            <person name="Ke S."/>
            <person name="Chen Y.Y."/>
            <person name="Wu W.L."/>
            <person name="Hsu J.L."/>
            <person name="Lin Y.F."/>
            <person name="Huang M.D."/>
            <person name="Li C.Y."/>
            <person name="Huang L."/>
            <person name="Wang Z.W."/>
            <person name="Zhao X."/>
            <person name="Zhong W.Y."/>
            <person name="Peng D.H."/>
            <person name="Ahmad S."/>
            <person name="Lan S."/>
            <person name="Zhang J.S."/>
            <person name="Tsai W.C."/>
            <person name="Van de Peer Y."/>
            <person name="Liu Z.J."/>
        </authorList>
    </citation>
    <scope>NUCLEOTIDE SEQUENCE</scope>
    <source>
        <strain evidence="3">SCP</strain>
    </source>
</reference>
<gene>
    <name evidence="3" type="ORF">QJS04_geneDACA002575</name>
</gene>
<accession>A0AAV9ARQ8</accession>